<name>A0A5C6S476_9BACT</name>
<sequence length="78" mass="8750">MAFNQATREKGRIDDNMKSVFQNLVGYLAGDHSYEWQLHKGLFFFGPPGVGGTLMLEVASRVLMHLDKDRAFKGLFSG</sequence>
<organism evidence="1 2">
    <name type="scientific">Phaeodactylibacter luteus</name>
    <dbReference type="NCBI Taxonomy" id="1564516"/>
    <lineage>
        <taxon>Bacteria</taxon>
        <taxon>Pseudomonadati</taxon>
        <taxon>Bacteroidota</taxon>
        <taxon>Saprospiria</taxon>
        <taxon>Saprospirales</taxon>
        <taxon>Haliscomenobacteraceae</taxon>
        <taxon>Phaeodactylibacter</taxon>
    </lineage>
</organism>
<protein>
    <recommendedName>
        <fullName evidence="3">AAA family ATPase</fullName>
    </recommendedName>
</protein>
<evidence type="ECO:0000313" key="2">
    <source>
        <dbReference type="Proteomes" id="UP000321580"/>
    </source>
</evidence>
<gene>
    <name evidence="1" type="ORF">FRY97_02940</name>
</gene>
<dbReference type="EMBL" id="VOOR01000004">
    <property type="protein sequence ID" value="TXB68352.1"/>
    <property type="molecule type" value="Genomic_DNA"/>
</dbReference>
<dbReference type="Proteomes" id="UP000321580">
    <property type="component" value="Unassembled WGS sequence"/>
</dbReference>
<reference evidence="1 2" key="1">
    <citation type="submission" date="2019-08" db="EMBL/GenBank/DDBJ databases">
        <title>Genome of Phaeodactylibacter luteus.</title>
        <authorList>
            <person name="Bowman J.P."/>
        </authorList>
    </citation>
    <scope>NUCLEOTIDE SEQUENCE [LARGE SCALE GENOMIC DNA]</scope>
    <source>
        <strain evidence="1 2">KCTC 42180</strain>
    </source>
</reference>
<evidence type="ECO:0000313" key="1">
    <source>
        <dbReference type="EMBL" id="TXB68352.1"/>
    </source>
</evidence>
<proteinExistence type="predicted"/>
<comment type="caution">
    <text evidence="1">The sequence shown here is derived from an EMBL/GenBank/DDBJ whole genome shotgun (WGS) entry which is preliminary data.</text>
</comment>
<dbReference type="AlphaFoldDB" id="A0A5C6S476"/>
<evidence type="ECO:0008006" key="3">
    <source>
        <dbReference type="Google" id="ProtNLM"/>
    </source>
</evidence>
<accession>A0A5C6S476</accession>
<keyword evidence="2" id="KW-1185">Reference proteome</keyword>
<dbReference type="RefSeq" id="WP_147165931.1">
    <property type="nucleotide sequence ID" value="NZ_VOOR01000004.1"/>
</dbReference>